<sequence length="94" mass="10656">MALCYILQCLTNMKAPNYPATEERKAIIGDIHREYQIEMDRKAEQKKQKDTMMPTKLAVPPKYQMKLEPIIATATTMTTQPQVVGIQMSLGVAQ</sequence>
<organism evidence="1 2">
    <name type="scientific">Romanomermis culicivorax</name>
    <name type="common">Nematode worm</name>
    <dbReference type="NCBI Taxonomy" id="13658"/>
    <lineage>
        <taxon>Eukaryota</taxon>
        <taxon>Metazoa</taxon>
        <taxon>Ecdysozoa</taxon>
        <taxon>Nematoda</taxon>
        <taxon>Enoplea</taxon>
        <taxon>Dorylaimia</taxon>
        <taxon>Mermithida</taxon>
        <taxon>Mermithoidea</taxon>
        <taxon>Mermithidae</taxon>
        <taxon>Romanomermis</taxon>
    </lineage>
</organism>
<evidence type="ECO:0000313" key="2">
    <source>
        <dbReference type="WBParaSite" id="nRc.2.0.1.t34618-RA"/>
    </source>
</evidence>
<protein>
    <submittedName>
        <fullName evidence="2">Uncharacterized protein</fullName>
    </submittedName>
</protein>
<dbReference type="WBParaSite" id="nRc.2.0.1.t34618-RA">
    <property type="protein sequence ID" value="nRc.2.0.1.t34618-RA"/>
    <property type="gene ID" value="nRc.2.0.1.g34618"/>
</dbReference>
<keyword evidence="1" id="KW-1185">Reference proteome</keyword>
<dbReference type="AlphaFoldDB" id="A0A915K9N4"/>
<proteinExistence type="predicted"/>
<accession>A0A915K9N4</accession>
<reference evidence="2" key="1">
    <citation type="submission" date="2022-11" db="UniProtKB">
        <authorList>
            <consortium name="WormBaseParasite"/>
        </authorList>
    </citation>
    <scope>IDENTIFICATION</scope>
</reference>
<evidence type="ECO:0000313" key="1">
    <source>
        <dbReference type="Proteomes" id="UP000887565"/>
    </source>
</evidence>
<dbReference type="Proteomes" id="UP000887565">
    <property type="component" value="Unplaced"/>
</dbReference>
<name>A0A915K9N4_ROMCU</name>